<dbReference type="InterPro" id="IPR023506">
    <property type="entry name" value="Trans-aconitate_MeTrfase"/>
</dbReference>
<dbReference type="EMBL" id="RPFW01000003">
    <property type="protein sequence ID" value="TVZ03829.1"/>
    <property type="molecule type" value="Genomic_DNA"/>
</dbReference>
<dbReference type="OrthoDB" id="9795085at2"/>
<evidence type="ECO:0000259" key="6">
    <source>
        <dbReference type="Pfam" id="PF13649"/>
    </source>
</evidence>
<dbReference type="PANTHER" id="PTHR43861">
    <property type="entry name" value="TRANS-ACONITATE 2-METHYLTRANSFERASE-RELATED"/>
    <property type="match status" value="1"/>
</dbReference>
<dbReference type="InterPro" id="IPR023149">
    <property type="entry name" value="Trans_acon_MeTrfase_C"/>
</dbReference>
<keyword evidence="1 5" id="KW-0963">Cytoplasm</keyword>
<organism evidence="7 8">
    <name type="scientific">Trebonia kvetii</name>
    <dbReference type="NCBI Taxonomy" id="2480626"/>
    <lineage>
        <taxon>Bacteria</taxon>
        <taxon>Bacillati</taxon>
        <taxon>Actinomycetota</taxon>
        <taxon>Actinomycetes</taxon>
        <taxon>Streptosporangiales</taxon>
        <taxon>Treboniaceae</taxon>
        <taxon>Trebonia</taxon>
    </lineage>
</organism>
<dbReference type="Proteomes" id="UP000460272">
    <property type="component" value="Unassembled WGS sequence"/>
</dbReference>
<dbReference type="EC" id="2.1.1.144" evidence="5"/>
<dbReference type="SUPFAM" id="SSF53335">
    <property type="entry name" value="S-adenosyl-L-methionine-dependent methyltransferases"/>
    <property type="match status" value="1"/>
</dbReference>
<dbReference type="CDD" id="cd02440">
    <property type="entry name" value="AdoMet_MTases"/>
    <property type="match status" value="1"/>
</dbReference>
<comment type="similarity">
    <text evidence="5">Belongs to the methyltransferase superfamily. Tam family.</text>
</comment>
<dbReference type="RefSeq" id="WP_145853700.1">
    <property type="nucleotide sequence ID" value="NZ_RPFW01000003.1"/>
</dbReference>
<evidence type="ECO:0000256" key="1">
    <source>
        <dbReference type="ARBA" id="ARBA00022490"/>
    </source>
</evidence>
<dbReference type="GO" id="GO:0030798">
    <property type="term" value="F:trans-aconitate 2-methyltransferase activity"/>
    <property type="evidence" value="ECO:0007669"/>
    <property type="project" value="UniProtKB-UniRule"/>
</dbReference>
<evidence type="ECO:0000256" key="4">
    <source>
        <dbReference type="ARBA" id="ARBA00022691"/>
    </source>
</evidence>
<comment type="function">
    <text evidence="5">Catalyzes the S-adenosylmethionine monomethyl esterification of trans-aconitate.</text>
</comment>
<dbReference type="PANTHER" id="PTHR43861:SF1">
    <property type="entry name" value="TRANS-ACONITATE 2-METHYLTRANSFERASE"/>
    <property type="match status" value="1"/>
</dbReference>
<protein>
    <recommendedName>
        <fullName evidence="5">Trans-aconitate 2-methyltransferase</fullName>
        <ecNumber evidence="5">2.1.1.144</ecNumber>
    </recommendedName>
</protein>
<comment type="catalytic activity">
    <reaction evidence="5">
        <text>trans-aconitate + S-adenosyl-L-methionine = (E)-3-(methoxycarbonyl)pent-2-enedioate + S-adenosyl-L-homocysteine</text>
        <dbReference type="Rhea" id="RHEA:14969"/>
        <dbReference type="ChEBI" id="CHEBI:15708"/>
        <dbReference type="ChEBI" id="CHEBI:57470"/>
        <dbReference type="ChEBI" id="CHEBI:57856"/>
        <dbReference type="ChEBI" id="CHEBI:59789"/>
        <dbReference type="EC" id="2.1.1.144"/>
    </reaction>
</comment>
<sequence>MWDAGQYLRFGGERARPFFDLVAQIGATDPRSVVDLGCGPGNLTAALAQRWPGAMVTGMDNSPEMIDAARAAAVQGAEGRSPQNLEFAIGDVRDWRPEHPVDVIVCNAVLQWVPGHDELLPRWAEQLAPGGWLAFQLPGNLGQPSHVIVAELADSPRWRDLLAGAELNRQAGDPADYVALLTRPGFAVDAWETSYLHVLHGENPVVEWTKGTTLRPVLAELDEEQAAAFLSEYGARVRDAYSPQPFGTLFPFRRVFAVVHRTGLS</sequence>
<dbReference type="HAMAP" id="MF_00560">
    <property type="entry name" value="Tran_acon_Me_trans"/>
    <property type="match status" value="1"/>
</dbReference>
<evidence type="ECO:0000313" key="7">
    <source>
        <dbReference type="EMBL" id="TVZ03829.1"/>
    </source>
</evidence>
<accession>A0A6P2BXF8</accession>
<dbReference type="InterPro" id="IPR029063">
    <property type="entry name" value="SAM-dependent_MTases_sf"/>
</dbReference>
<keyword evidence="2 5" id="KW-0489">Methyltransferase</keyword>
<keyword evidence="4 5" id="KW-0949">S-adenosyl-L-methionine</keyword>
<comment type="caution">
    <text evidence="7">The sequence shown here is derived from an EMBL/GenBank/DDBJ whole genome shotgun (WGS) entry which is preliminary data.</text>
</comment>
<dbReference type="Gene3D" id="3.40.50.150">
    <property type="entry name" value="Vaccinia Virus protein VP39"/>
    <property type="match status" value="1"/>
</dbReference>
<dbReference type="GO" id="GO:0005737">
    <property type="term" value="C:cytoplasm"/>
    <property type="evidence" value="ECO:0007669"/>
    <property type="project" value="UniProtKB-SubCell"/>
</dbReference>
<comment type="subcellular location">
    <subcellularLocation>
        <location evidence="5">Cytoplasm</location>
    </subcellularLocation>
</comment>
<keyword evidence="3 5" id="KW-0808">Transferase</keyword>
<reference evidence="7 8" key="1">
    <citation type="submission" date="2018-11" db="EMBL/GenBank/DDBJ databases">
        <title>Trebonia kvetii gen.nov., sp.nov., a novel acidophilic actinobacterium, and proposal of the new actinobacterial family Treboniaceae fam. nov.</title>
        <authorList>
            <person name="Rapoport D."/>
            <person name="Sagova-Mareckova M."/>
            <person name="Sedlacek I."/>
            <person name="Provaznik J."/>
            <person name="Kralova S."/>
            <person name="Pavlinic D."/>
            <person name="Benes V."/>
            <person name="Kopecky J."/>
        </authorList>
    </citation>
    <scope>NUCLEOTIDE SEQUENCE [LARGE SCALE GENOMIC DNA]</scope>
    <source>
        <strain evidence="7 8">15Tr583</strain>
    </source>
</reference>
<keyword evidence="8" id="KW-1185">Reference proteome</keyword>
<dbReference type="Pfam" id="PF13649">
    <property type="entry name" value="Methyltransf_25"/>
    <property type="match status" value="1"/>
</dbReference>
<gene>
    <name evidence="5" type="primary">tam</name>
    <name evidence="7" type="ORF">EAS64_15330</name>
</gene>
<evidence type="ECO:0000256" key="5">
    <source>
        <dbReference type="HAMAP-Rule" id="MF_00560"/>
    </source>
</evidence>
<dbReference type="Gene3D" id="1.10.150.290">
    <property type="entry name" value="S-adenosyl-L-methionine-dependent methyltransferases"/>
    <property type="match status" value="1"/>
</dbReference>
<name>A0A6P2BXF8_9ACTN</name>
<dbReference type="GO" id="GO:0032259">
    <property type="term" value="P:methylation"/>
    <property type="evidence" value="ECO:0007669"/>
    <property type="project" value="UniProtKB-KW"/>
</dbReference>
<evidence type="ECO:0000313" key="8">
    <source>
        <dbReference type="Proteomes" id="UP000460272"/>
    </source>
</evidence>
<evidence type="ECO:0000256" key="2">
    <source>
        <dbReference type="ARBA" id="ARBA00022603"/>
    </source>
</evidence>
<feature type="domain" description="Methyltransferase" evidence="6">
    <location>
        <begin position="33"/>
        <end position="131"/>
    </location>
</feature>
<evidence type="ECO:0000256" key="3">
    <source>
        <dbReference type="ARBA" id="ARBA00022679"/>
    </source>
</evidence>
<dbReference type="NCBIfam" id="NF010703">
    <property type="entry name" value="PRK14103.1"/>
    <property type="match status" value="1"/>
</dbReference>
<dbReference type="InterPro" id="IPR041698">
    <property type="entry name" value="Methyltransf_25"/>
</dbReference>
<dbReference type="AlphaFoldDB" id="A0A6P2BXF8"/>
<proteinExistence type="inferred from homology"/>